<protein>
    <submittedName>
        <fullName evidence="1">Uncharacterized protein</fullName>
    </submittedName>
</protein>
<sequence>MADKQYRQDLLRVVRSWYRRLEERRHERLRCCKVSVKCNKRGHKKAQCPMLKNNTGRLALSTTPLSALGIHKSGTDDTKAEPVVVPAEPAI</sequence>
<keyword evidence="2" id="KW-1185">Reference proteome</keyword>
<dbReference type="EMBL" id="CABFNQ020000744">
    <property type="protein sequence ID" value="CAH0032238.1"/>
    <property type="molecule type" value="Genomic_DNA"/>
</dbReference>
<reference evidence="1" key="1">
    <citation type="submission" date="2021-10" db="EMBL/GenBank/DDBJ databases">
        <authorList>
            <person name="Piombo E."/>
        </authorList>
    </citation>
    <scope>NUCLEOTIDE SEQUENCE</scope>
</reference>
<accession>A0A9N9VY11</accession>
<proteinExistence type="predicted"/>
<organism evidence="1 2">
    <name type="scientific">Clonostachys rhizophaga</name>
    <dbReference type="NCBI Taxonomy" id="160324"/>
    <lineage>
        <taxon>Eukaryota</taxon>
        <taxon>Fungi</taxon>
        <taxon>Dikarya</taxon>
        <taxon>Ascomycota</taxon>
        <taxon>Pezizomycotina</taxon>
        <taxon>Sordariomycetes</taxon>
        <taxon>Hypocreomycetidae</taxon>
        <taxon>Hypocreales</taxon>
        <taxon>Bionectriaceae</taxon>
        <taxon>Clonostachys</taxon>
    </lineage>
</organism>
<dbReference type="Proteomes" id="UP000696573">
    <property type="component" value="Unassembled WGS sequence"/>
</dbReference>
<gene>
    <name evidence="1" type="ORF">CRHIZ90672A_00002325</name>
</gene>
<evidence type="ECO:0000313" key="1">
    <source>
        <dbReference type="EMBL" id="CAH0032238.1"/>
    </source>
</evidence>
<evidence type="ECO:0000313" key="2">
    <source>
        <dbReference type="Proteomes" id="UP000696573"/>
    </source>
</evidence>
<dbReference type="AlphaFoldDB" id="A0A9N9VY11"/>
<dbReference type="OrthoDB" id="5152634at2759"/>
<comment type="caution">
    <text evidence="1">The sequence shown here is derived from an EMBL/GenBank/DDBJ whole genome shotgun (WGS) entry which is preliminary data.</text>
</comment>
<name>A0A9N9VY11_9HYPO</name>